<organism evidence="6 7">
    <name type="scientific">Plectus sambesii</name>
    <dbReference type="NCBI Taxonomy" id="2011161"/>
    <lineage>
        <taxon>Eukaryota</taxon>
        <taxon>Metazoa</taxon>
        <taxon>Ecdysozoa</taxon>
        <taxon>Nematoda</taxon>
        <taxon>Chromadorea</taxon>
        <taxon>Plectida</taxon>
        <taxon>Plectina</taxon>
        <taxon>Plectoidea</taxon>
        <taxon>Plectidae</taxon>
        <taxon>Plectus</taxon>
    </lineage>
</organism>
<dbReference type="PRINTS" id="PR00304">
    <property type="entry name" value="TCOMPLEXTCP1"/>
</dbReference>
<sequence length="303" mass="32828">MLFVGHILAARAVANTLKSSLGPRGLDKMLVGSDGDVTITNDGATIMQKMDVKHHVAKLMVELSKSQDDEIGDGTTGVVVLAGALLEQAEQLLDKGIHPIKIADGFDMACKKALTTLDAIADNFPVEDREHLVQSAMTSLGSKVYEILFQMMIEEAKRSLHDALCVIRNLIKDNRVVYGGGASEVACALEVAKEADKITGLEQYAFRAFADALESIPMALAENSGLAPIEALTDLKAKQIAQKNPRLGIDCVSAGTNDMKQQKVIETLLSKKEQISLATQVVRMILKIDDIRLPDDDERSYPI</sequence>
<keyword evidence="3 5" id="KW-0067">ATP-binding</keyword>
<evidence type="ECO:0000256" key="4">
    <source>
        <dbReference type="ARBA" id="ARBA00023186"/>
    </source>
</evidence>
<dbReference type="Gene3D" id="3.30.260.10">
    <property type="entry name" value="TCP-1-like chaperonin intermediate domain"/>
    <property type="match status" value="2"/>
</dbReference>
<evidence type="ECO:0000256" key="2">
    <source>
        <dbReference type="ARBA" id="ARBA00022741"/>
    </source>
</evidence>
<keyword evidence="6" id="KW-1185">Reference proteome</keyword>
<accession>A0A914WR91</accession>
<reference evidence="7" key="1">
    <citation type="submission" date="2022-11" db="UniProtKB">
        <authorList>
            <consortium name="WormBaseParasite"/>
        </authorList>
    </citation>
    <scope>IDENTIFICATION</scope>
</reference>
<keyword evidence="2 5" id="KW-0547">Nucleotide-binding</keyword>
<dbReference type="PROSITE" id="PS00995">
    <property type="entry name" value="TCP1_3"/>
    <property type="match status" value="1"/>
</dbReference>
<dbReference type="AlphaFoldDB" id="A0A914WR91"/>
<protein>
    <submittedName>
        <fullName evidence="7">T-complex protein 1 subunit epsilon</fullName>
    </submittedName>
</protein>
<dbReference type="Proteomes" id="UP000887566">
    <property type="component" value="Unplaced"/>
</dbReference>
<dbReference type="GO" id="GO:0005524">
    <property type="term" value="F:ATP binding"/>
    <property type="evidence" value="ECO:0007669"/>
    <property type="project" value="UniProtKB-KW"/>
</dbReference>
<dbReference type="InterPro" id="IPR002423">
    <property type="entry name" value="Cpn60/GroEL/TCP-1"/>
</dbReference>
<comment type="similarity">
    <text evidence="1 5">Belongs to the TCP-1 chaperonin family.</text>
</comment>
<dbReference type="GO" id="GO:0016887">
    <property type="term" value="F:ATP hydrolysis activity"/>
    <property type="evidence" value="ECO:0007669"/>
    <property type="project" value="InterPro"/>
</dbReference>
<evidence type="ECO:0000256" key="3">
    <source>
        <dbReference type="ARBA" id="ARBA00022840"/>
    </source>
</evidence>
<dbReference type="InterPro" id="IPR017998">
    <property type="entry name" value="Chaperone_TCP-1"/>
</dbReference>
<name>A0A914WR91_9BILA</name>
<dbReference type="Pfam" id="PF00118">
    <property type="entry name" value="Cpn60_TCP1"/>
    <property type="match status" value="2"/>
</dbReference>
<dbReference type="PANTHER" id="PTHR11353">
    <property type="entry name" value="CHAPERONIN"/>
    <property type="match status" value="1"/>
</dbReference>
<dbReference type="GO" id="GO:0051082">
    <property type="term" value="F:unfolded protein binding"/>
    <property type="evidence" value="ECO:0007669"/>
    <property type="project" value="InterPro"/>
</dbReference>
<dbReference type="FunFam" id="1.10.560.10:FF:000053">
    <property type="entry name" value="T-complex protein 1 subunit delta"/>
    <property type="match status" value="1"/>
</dbReference>
<evidence type="ECO:0000313" key="7">
    <source>
        <dbReference type="WBParaSite" id="PSAMB.scaffold50size93760.g1113.t1"/>
    </source>
</evidence>
<dbReference type="WBParaSite" id="PSAMB.scaffold50size93760.g1113.t1">
    <property type="protein sequence ID" value="PSAMB.scaffold50size93760.g1113.t1"/>
    <property type="gene ID" value="PSAMB.scaffold50size93760.g1113"/>
</dbReference>
<dbReference type="PROSITE" id="PS00750">
    <property type="entry name" value="TCP1_1"/>
    <property type="match status" value="1"/>
</dbReference>
<dbReference type="PROSITE" id="PS00751">
    <property type="entry name" value="TCP1_2"/>
    <property type="match status" value="1"/>
</dbReference>
<evidence type="ECO:0000313" key="6">
    <source>
        <dbReference type="Proteomes" id="UP000887566"/>
    </source>
</evidence>
<evidence type="ECO:0000256" key="1">
    <source>
        <dbReference type="ARBA" id="ARBA00008020"/>
    </source>
</evidence>
<dbReference type="SUPFAM" id="SSF48592">
    <property type="entry name" value="GroEL equatorial domain-like"/>
    <property type="match status" value="1"/>
</dbReference>
<dbReference type="FunFam" id="1.10.560.10:FF:000049">
    <property type="entry name" value="T-complex protein 1 subunitTheta, putative"/>
    <property type="match status" value="1"/>
</dbReference>
<dbReference type="Gene3D" id="1.10.560.10">
    <property type="entry name" value="GroEL-like equatorial domain"/>
    <property type="match status" value="2"/>
</dbReference>
<dbReference type="InterPro" id="IPR027413">
    <property type="entry name" value="GROEL-like_equatorial_sf"/>
</dbReference>
<dbReference type="SUPFAM" id="SSF54849">
    <property type="entry name" value="GroEL-intermediate domain like"/>
    <property type="match status" value="1"/>
</dbReference>
<evidence type="ECO:0000256" key="5">
    <source>
        <dbReference type="RuleBase" id="RU004187"/>
    </source>
</evidence>
<dbReference type="InterPro" id="IPR027410">
    <property type="entry name" value="TCP-1-like_intermed_sf"/>
</dbReference>
<keyword evidence="4 5" id="KW-0143">Chaperone</keyword>
<proteinExistence type="inferred from homology"/>
<dbReference type="InterPro" id="IPR002194">
    <property type="entry name" value="Chaperonin_TCP-1_CS"/>
</dbReference>
<dbReference type="GO" id="GO:0140662">
    <property type="term" value="F:ATP-dependent protein folding chaperone"/>
    <property type="evidence" value="ECO:0007669"/>
    <property type="project" value="InterPro"/>
</dbReference>